<dbReference type="GO" id="GO:0005737">
    <property type="term" value="C:cytoplasm"/>
    <property type="evidence" value="ECO:0007669"/>
    <property type="project" value="TreeGrafter"/>
</dbReference>
<sequence>MRTTFFTYLAVILLLFACNGQNGTTATNYTTAQTGDAPLTEARTTSLNQQTQRDTVYKTEAEWKKILTPEQFYVLREKGTEPAFKNKYNANKAKGIYYCAGCGNPLFSSATKFESGTGWPSFWKPIANYRIREVQDRSEGMLRTEVLCARCGGHLGHVFDDGPKPTGLRYCLNSAALNFKPSK</sequence>
<dbReference type="Pfam" id="PF01641">
    <property type="entry name" value="SelR"/>
    <property type="match status" value="1"/>
</dbReference>
<feature type="active site" description="Nucleophile" evidence="6">
    <location>
        <position position="171"/>
    </location>
</feature>
<keyword evidence="2 6" id="KW-0479">Metal-binding</keyword>
<evidence type="ECO:0000313" key="9">
    <source>
        <dbReference type="EMBL" id="NEM98699.1"/>
    </source>
</evidence>
<dbReference type="Gene3D" id="2.170.150.20">
    <property type="entry name" value="Peptide methionine sulfoxide reductase"/>
    <property type="match status" value="1"/>
</dbReference>
<reference evidence="9 10" key="1">
    <citation type="submission" date="2020-02" db="EMBL/GenBank/DDBJ databases">
        <authorList>
            <person name="Kim M.K."/>
        </authorList>
    </citation>
    <scope>NUCLEOTIDE SEQUENCE [LARGE SCALE GENOMIC DNA]</scope>
    <source>
        <strain evidence="9 10">BT327</strain>
    </source>
</reference>
<comment type="cofactor">
    <cofactor evidence="6">
        <name>Zn(2+)</name>
        <dbReference type="ChEBI" id="CHEBI:29105"/>
    </cofactor>
    <text evidence="6">Binds 1 zinc ion per subunit. The zinc ion is important for the structural integrity of the protein.</text>
</comment>
<keyword evidence="3 6" id="KW-0862">Zinc</keyword>
<evidence type="ECO:0000256" key="6">
    <source>
        <dbReference type="HAMAP-Rule" id="MF_01400"/>
    </source>
</evidence>
<feature type="binding site" evidence="6">
    <location>
        <position position="151"/>
    </location>
    <ligand>
        <name>Zn(2+)</name>
        <dbReference type="ChEBI" id="CHEBI:29105"/>
    </ligand>
</feature>
<dbReference type="GO" id="GO:0033743">
    <property type="term" value="F:peptide-methionine (R)-S-oxide reductase activity"/>
    <property type="evidence" value="ECO:0007669"/>
    <property type="project" value="UniProtKB-UniRule"/>
</dbReference>
<evidence type="ECO:0000256" key="1">
    <source>
        <dbReference type="ARBA" id="ARBA00007174"/>
    </source>
</evidence>
<dbReference type="RefSeq" id="WP_163915576.1">
    <property type="nucleotide sequence ID" value="NZ_JAAGWD010000005.1"/>
</dbReference>
<dbReference type="EC" id="1.8.4.12" evidence="6"/>
<gene>
    <name evidence="6 9" type="primary">msrB</name>
    <name evidence="9" type="ORF">GXP69_13425</name>
</gene>
<feature type="binding site" evidence="6">
    <location>
        <position position="99"/>
    </location>
    <ligand>
        <name>Zn(2+)</name>
        <dbReference type="ChEBI" id="CHEBI:29105"/>
    </ligand>
</feature>
<dbReference type="GO" id="GO:0006979">
    <property type="term" value="P:response to oxidative stress"/>
    <property type="evidence" value="ECO:0007669"/>
    <property type="project" value="InterPro"/>
</dbReference>
<protein>
    <recommendedName>
        <fullName evidence="6">Peptide methionine sulfoxide reductase MsrB</fullName>
        <ecNumber evidence="6">1.8.4.12</ecNumber>
    </recommendedName>
    <alternativeName>
        <fullName evidence="6">Peptide-methionine (R)-S-oxide reductase</fullName>
    </alternativeName>
</protein>
<dbReference type="InterPro" id="IPR028427">
    <property type="entry name" value="Met_Sox_Rdtase_MsrB"/>
</dbReference>
<dbReference type="PANTHER" id="PTHR10173:SF52">
    <property type="entry name" value="METHIONINE-R-SULFOXIDE REDUCTASE B1"/>
    <property type="match status" value="1"/>
</dbReference>
<dbReference type="GO" id="GO:0030091">
    <property type="term" value="P:protein repair"/>
    <property type="evidence" value="ECO:0007669"/>
    <property type="project" value="InterPro"/>
</dbReference>
<evidence type="ECO:0000313" key="10">
    <source>
        <dbReference type="Proteomes" id="UP000474777"/>
    </source>
</evidence>
<dbReference type="InterPro" id="IPR011057">
    <property type="entry name" value="Mss4-like_sf"/>
</dbReference>
<feature type="signal peptide" evidence="7">
    <location>
        <begin position="1"/>
        <end position="22"/>
    </location>
</feature>
<feature type="binding site" evidence="6">
    <location>
        <position position="102"/>
    </location>
    <ligand>
        <name>Zn(2+)</name>
        <dbReference type="ChEBI" id="CHEBI:29105"/>
    </ligand>
</feature>
<dbReference type="FunFam" id="2.170.150.20:FF:000001">
    <property type="entry name" value="Peptide methionine sulfoxide reductase MsrB"/>
    <property type="match status" value="1"/>
</dbReference>
<comment type="similarity">
    <text evidence="1 6">Belongs to the MsrB Met sulfoxide reductase family.</text>
</comment>
<dbReference type="AlphaFoldDB" id="A0A6B3LPF4"/>
<dbReference type="GO" id="GO:0008270">
    <property type="term" value="F:zinc ion binding"/>
    <property type="evidence" value="ECO:0007669"/>
    <property type="project" value="UniProtKB-UniRule"/>
</dbReference>
<accession>A0A6B3LPF4</accession>
<evidence type="ECO:0000256" key="3">
    <source>
        <dbReference type="ARBA" id="ARBA00022833"/>
    </source>
</evidence>
<dbReference type="NCBIfam" id="TIGR00357">
    <property type="entry name" value="peptide-methionine (R)-S-oxide reductase MsrB"/>
    <property type="match status" value="1"/>
</dbReference>
<evidence type="ECO:0000256" key="7">
    <source>
        <dbReference type="SAM" id="SignalP"/>
    </source>
</evidence>
<dbReference type="InterPro" id="IPR002579">
    <property type="entry name" value="Met_Sox_Rdtase_MsrB_dom"/>
</dbReference>
<keyword evidence="10" id="KW-1185">Reference proteome</keyword>
<evidence type="ECO:0000256" key="2">
    <source>
        <dbReference type="ARBA" id="ARBA00022723"/>
    </source>
</evidence>
<organism evidence="9 10">
    <name type="scientific">Pontibacter burrus</name>
    <dbReference type="NCBI Taxonomy" id="2704466"/>
    <lineage>
        <taxon>Bacteria</taxon>
        <taxon>Pseudomonadati</taxon>
        <taxon>Bacteroidota</taxon>
        <taxon>Cytophagia</taxon>
        <taxon>Cytophagales</taxon>
        <taxon>Hymenobacteraceae</taxon>
        <taxon>Pontibacter</taxon>
    </lineage>
</organism>
<name>A0A6B3LPF4_9BACT</name>
<comment type="caution">
    <text evidence="9">The sequence shown here is derived from an EMBL/GenBank/DDBJ whole genome shotgun (WGS) entry which is preliminary data.</text>
</comment>
<proteinExistence type="inferred from homology"/>
<evidence type="ECO:0000256" key="4">
    <source>
        <dbReference type="ARBA" id="ARBA00023002"/>
    </source>
</evidence>
<feature type="domain" description="MsrB" evidence="8">
    <location>
        <begin position="60"/>
        <end position="182"/>
    </location>
</feature>
<keyword evidence="4 6" id="KW-0560">Oxidoreductase</keyword>
<dbReference type="SUPFAM" id="SSF51316">
    <property type="entry name" value="Mss4-like"/>
    <property type="match status" value="1"/>
</dbReference>
<dbReference type="EMBL" id="JAAGWD010000005">
    <property type="protein sequence ID" value="NEM98699.1"/>
    <property type="molecule type" value="Genomic_DNA"/>
</dbReference>
<feature type="binding site" evidence="6">
    <location>
        <position position="148"/>
    </location>
    <ligand>
        <name>Zn(2+)</name>
        <dbReference type="ChEBI" id="CHEBI:29105"/>
    </ligand>
</feature>
<evidence type="ECO:0000259" key="8">
    <source>
        <dbReference type="PROSITE" id="PS51790"/>
    </source>
</evidence>
<dbReference type="HAMAP" id="MF_01400">
    <property type="entry name" value="MsrB"/>
    <property type="match status" value="1"/>
</dbReference>
<dbReference type="PROSITE" id="PS51257">
    <property type="entry name" value="PROKAR_LIPOPROTEIN"/>
    <property type="match status" value="1"/>
</dbReference>
<dbReference type="PANTHER" id="PTHR10173">
    <property type="entry name" value="METHIONINE SULFOXIDE REDUCTASE"/>
    <property type="match status" value="1"/>
</dbReference>
<dbReference type="Proteomes" id="UP000474777">
    <property type="component" value="Unassembled WGS sequence"/>
</dbReference>
<evidence type="ECO:0000256" key="5">
    <source>
        <dbReference type="ARBA" id="ARBA00048488"/>
    </source>
</evidence>
<feature type="chain" id="PRO_5025474273" description="Peptide methionine sulfoxide reductase MsrB" evidence="7">
    <location>
        <begin position="23"/>
        <end position="183"/>
    </location>
</feature>
<comment type="catalytic activity">
    <reaction evidence="5 6">
        <text>L-methionyl-[protein] + [thioredoxin]-disulfide + H2O = L-methionyl-(R)-S-oxide-[protein] + [thioredoxin]-dithiol</text>
        <dbReference type="Rhea" id="RHEA:24164"/>
        <dbReference type="Rhea" id="RHEA-COMP:10698"/>
        <dbReference type="Rhea" id="RHEA-COMP:10700"/>
        <dbReference type="Rhea" id="RHEA-COMP:12313"/>
        <dbReference type="Rhea" id="RHEA-COMP:12314"/>
        <dbReference type="ChEBI" id="CHEBI:15377"/>
        <dbReference type="ChEBI" id="CHEBI:16044"/>
        <dbReference type="ChEBI" id="CHEBI:29950"/>
        <dbReference type="ChEBI" id="CHEBI:45764"/>
        <dbReference type="ChEBI" id="CHEBI:50058"/>
        <dbReference type="EC" id="1.8.4.12"/>
    </reaction>
</comment>
<keyword evidence="7" id="KW-0732">Signal</keyword>
<dbReference type="PROSITE" id="PS51790">
    <property type="entry name" value="MSRB"/>
    <property type="match status" value="1"/>
</dbReference>